<dbReference type="Proteomes" id="UP001164929">
    <property type="component" value="Chromosome 2"/>
</dbReference>
<evidence type="ECO:0000313" key="2">
    <source>
        <dbReference type="EMBL" id="KAJ7006162.1"/>
    </source>
</evidence>
<dbReference type="EMBL" id="JAQIZT010000002">
    <property type="protein sequence ID" value="KAJ7006162.1"/>
    <property type="molecule type" value="Genomic_DNA"/>
</dbReference>
<keyword evidence="3" id="KW-1185">Reference proteome</keyword>
<dbReference type="AlphaFoldDB" id="A0AAD6RD92"/>
<sequence length="133" mass="15494">MNVALKCFFLLVYCLLVQLLFSTFIDFCKRIMRNTDNGPDSLLQSGRHQVAVTDVEPILLLLKTLSSHYIREQNAPWTTLRRFFFMQVMHFSFLKAVSFWRLILIILYQIMVVVTRNVIQETGFTRAGPTAES</sequence>
<keyword evidence="1" id="KW-0812">Transmembrane</keyword>
<reference evidence="2" key="1">
    <citation type="journal article" date="2023" name="Mol. Ecol. Resour.">
        <title>Chromosome-level genome assembly of a triploid poplar Populus alba 'Berolinensis'.</title>
        <authorList>
            <person name="Chen S."/>
            <person name="Yu Y."/>
            <person name="Wang X."/>
            <person name="Wang S."/>
            <person name="Zhang T."/>
            <person name="Zhou Y."/>
            <person name="He R."/>
            <person name="Meng N."/>
            <person name="Wang Y."/>
            <person name="Liu W."/>
            <person name="Liu Z."/>
            <person name="Liu J."/>
            <person name="Guo Q."/>
            <person name="Huang H."/>
            <person name="Sederoff R.R."/>
            <person name="Wang G."/>
            <person name="Qu G."/>
            <person name="Chen S."/>
        </authorList>
    </citation>
    <scope>NUCLEOTIDE SEQUENCE</scope>
    <source>
        <strain evidence="2">SC-2020</strain>
    </source>
</reference>
<evidence type="ECO:0000313" key="3">
    <source>
        <dbReference type="Proteomes" id="UP001164929"/>
    </source>
</evidence>
<evidence type="ECO:0000256" key="1">
    <source>
        <dbReference type="SAM" id="Phobius"/>
    </source>
</evidence>
<name>A0AAD6RD92_9ROSI</name>
<gene>
    <name evidence="2" type="ORF">NC653_005502</name>
</gene>
<protein>
    <submittedName>
        <fullName evidence="2">Uncharacterized protein</fullName>
    </submittedName>
</protein>
<comment type="caution">
    <text evidence="2">The sequence shown here is derived from an EMBL/GenBank/DDBJ whole genome shotgun (WGS) entry which is preliminary data.</text>
</comment>
<feature type="transmembrane region" description="Helical" evidence="1">
    <location>
        <begin position="99"/>
        <end position="119"/>
    </location>
</feature>
<proteinExistence type="predicted"/>
<keyword evidence="1" id="KW-0472">Membrane</keyword>
<accession>A0AAD6RD92</accession>
<keyword evidence="1" id="KW-1133">Transmembrane helix</keyword>
<organism evidence="2 3">
    <name type="scientific">Populus alba x Populus x berolinensis</name>
    <dbReference type="NCBI Taxonomy" id="444605"/>
    <lineage>
        <taxon>Eukaryota</taxon>
        <taxon>Viridiplantae</taxon>
        <taxon>Streptophyta</taxon>
        <taxon>Embryophyta</taxon>
        <taxon>Tracheophyta</taxon>
        <taxon>Spermatophyta</taxon>
        <taxon>Magnoliopsida</taxon>
        <taxon>eudicotyledons</taxon>
        <taxon>Gunneridae</taxon>
        <taxon>Pentapetalae</taxon>
        <taxon>rosids</taxon>
        <taxon>fabids</taxon>
        <taxon>Malpighiales</taxon>
        <taxon>Salicaceae</taxon>
        <taxon>Saliceae</taxon>
        <taxon>Populus</taxon>
    </lineage>
</organism>